<protein>
    <recommendedName>
        <fullName evidence="3">Secreted protein</fullName>
    </recommendedName>
</protein>
<sequence length="101" mass="11321">MWTRVIQLLGPTAFYLIIAQCRVCDGVENSSSIKWINVDMTKNLWPGISDLIGKVPCANGTDYCNDMATIVKRSQNANALRVECEQDVMVKNPNETLRNIC</sequence>
<evidence type="ECO:0008006" key="3">
    <source>
        <dbReference type="Google" id="ProtNLM"/>
    </source>
</evidence>
<name>A0A8D8TK85_9HEMI</name>
<evidence type="ECO:0000313" key="2">
    <source>
        <dbReference type="EMBL" id="CAG6690040.1"/>
    </source>
</evidence>
<evidence type="ECO:0000256" key="1">
    <source>
        <dbReference type="SAM" id="SignalP"/>
    </source>
</evidence>
<accession>A0A8D8TK85</accession>
<dbReference type="EMBL" id="HBUF01511912">
    <property type="protein sequence ID" value="CAG6746856.1"/>
    <property type="molecule type" value="Transcribed_RNA"/>
</dbReference>
<dbReference type="EMBL" id="HBUF01295423">
    <property type="protein sequence ID" value="CAG6690040.1"/>
    <property type="molecule type" value="Transcribed_RNA"/>
</dbReference>
<organism evidence="2">
    <name type="scientific">Cacopsylla melanoneura</name>
    <dbReference type="NCBI Taxonomy" id="428564"/>
    <lineage>
        <taxon>Eukaryota</taxon>
        <taxon>Metazoa</taxon>
        <taxon>Ecdysozoa</taxon>
        <taxon>Arthropoda</taxon>
        <taxon>Hexapoda</taxon>
        <taxon>Insecta</taxon>
        <taxon>Pterygota</taxon>
        <taxon>Neoptera</taxon>
        <taxon>Paraneoptera</taxon>
        <taxon>Hemiptera</taxon>
        <taxon>Sternorrhyncha</taxon>
        <taxon>Psylloidea</taxon>
        <taxon>Psyllidae</taxon>
        <taxon>Psyllinae</taxon>
        <taxon>Cacopsylla</taxon>
    </lineage>
</organism>
<feature type="signal peptide" evidence="1">
    <location>
        <begin position="1"/>
        <end position="26"/>
    </location>
</feature>
<dbReference type="AlphaFoldDB" id="A0A8D8TK85"/>
<keyword evidence="1" id="KW-0732">Signal</keyword>
<feature type="chain" id="PRO_5036262114" description="Secreted protein" evidence="1">
    <location>
        <begin position="27"/>
        <end position="101"/>
    </location>
</feature>
<reference evidence="2" key="1">
    <citation type="submission" date="2021-05" db="EMBL/GenBank/DDBJ databases">
        <authorList>
            <person name="Alioto T."/>
            <person name="Alioto T."/>
            <person name="Gomez Garrido J."/>
        </authorList>
    </citation>
    <scope>NUCLEOTIDE SEQUENCE</scope>
</reference>
<proteinExistence type="predicted"/>